<dbReference type="OrthoDB" id="5401779at2759"/>
<feature type="transmembrane region" description="Helical" evidence="7">
    <location>
        <begin position="126"/>
        <end position="149"/>
    </location>
</feature>
<feature type="transmembrane region" description="Helical" evidence="7">
    <location>
        <begin position="92"/>
        <end position="114"/>
    </location>
</feature>
<feature type="domain" description="Rhodopsin" evidence="8">
    <location>
        <begin position="32"/>
        <end position="266"/>
    </location>
</feature>
<evidence type="ECO:0000256" key="1">
    <source>
        <dbReference type="ARBA" id="ARBA00004141"/>
    </source>
</evidence>
<evidence type="ECO:0000313" key="9">
    <source>
        <dbReference type="EMBL" id="KAG9241409.1"/>
    </source>
</evidence>
<dbReference type="InterPro" id="IPR049326">
    <property type="entry name" value="Rhodopsin_dom_fungi"/>
</dbReference>
<sequence length="369" mass="41251">MAEYDISDLHHGDFEKKAVTAFFCVTPVFLIARFISRLLAKQLGTDDWAALAAFAFTMSCNSVTLAAFSYGWGRHKTNLSARDLQICLTLHWVFQITYKLAVAMNKASILLLYLRIMSHRLYRVASFTLLAIVALFAVSTTIASVFQCVPVQKAWIKSTPGHCYNLVKAWYSNAVFSIVTDILILMLPMHMVYKLQRDKREKLLLYAVFGLGSFVTFTSVMRFFALKSAENPDTTYDITSGFWSVIEINVGVICICLPPLRALLSRHVSFFNRNRSHDDTEGPYGSHSAPSELITIGGGNGTGKRGAHKIRGLEDSEEELVYATNAHSVPVRDSGITKKTEFAVTETHVTGSDSDKQMRLKPWEEIHAS</sequence>
<keyword evidence="3 7" id="KW-1133">Transmembrane helix</keyword>
<feature type="transmembrane region" description="Helical" evidence="7">
    <location>
        <begin position="245"/>
        <end position="264"/>
    </location>
</feature>
<feature type="transmembrane region" description="Helical" evidence="7">
    <location>
        <begin position="203"/>
        <end position="225"/>
    </location>
</feature>
<organism evidence="9 10">
    <name type="scientific">Calycina marina</name>
    <dbReference type="NCBI Taxonomy" id="1763456"/>
    <lineage>
        <taxon>Eukaryota</taxon>
        <taxon>Fungi</taxon>
        <taxon>Dikarya</taxon>
        <taxon>Ascomycota</taxon>
        <taxon>Pezizomycotina</taxon>
        <taxon>Leotiomycetes</taxon>
        <taxon>Helotiales</taxon>
        <taxon>Pezizellaceae</taxon>
        <taxon>Calycina</taxon>
    </lineage>
</organism>
<evidence type="ECO:0000313" key="10">
    <source>
        <dbReference type="Proteomes" id="UP000887226"/>
    </source>
</evidence>
<proteinExistence type="inferred from homology"/>
<feature type="transmembrane region" description="Helical" evidence="7">
    <location>
        <begin position="48"/>
        <end position="72"/>
    </location>
</feature>
<comment type="similarity">
    <text evidence="5">Belongs to the SAT4 family.</text>
</comment>
<keyword evidence="4 7" id="KW-0472">Membrane</keyword>
<dbReference type="EMBL" id="MU254217">
    <property type="protein sequence ID" value="KAG9241409.1"/>
    <property type="molecule type" value="Genomic_DNA"/>
</dbReference>
<dbReference type="Proteomes" id="UP000887226">
    <property type="component" value="Unassembled WGS sequence"/>
</dbReference>
<accession>A0A9P8CBZ4</accession>
<dbReference type="GO" id="GO:0016020">
    <property type="term" value="C:membrane"/>
    <property type="evidence" value="ECO:0007669"/>
    <property type="project" value="UniProtKB-SubCell"/>
</dbReference>
<evidence type="ECO:0000259" key="8">
    <source>
        <dbReference type="Pfam" id="PF20684"/>
    </source>
</evidence>
<comment type="caution">
    <text evidence="9">The sequence shown here is derived from an EMBL/GenBank/DDBJ whole genome shotgun (WGS) entry which is preliminary data.</text>
</comment>
<name>A0A9P8CBZ4_9HELO</name>
<feature type="region of interest" description="Disordered" evidence="6">
    <location>
        <begin position="278"/>
        <end position="307"/>
    </location>
</feature>
<feature type="compositionally biased region" description="Basic and acidic residues" evidence="6">
    <location>
        <begin position="353"/>
        <end position="369"/>
    </location>
</feature>
<dbReference type="Pfam" id="PF20684">
    <property type="entry name" value="Fung_rhodopsin"/>
    <property type="match status" value="1"/>
</dbReference>
<dbReference type="AlphaFoldDB" id="A0A9P8CBZ4"/>
<evidence type="ECO:0000256" key="5">
    <source>
        <dbReference type="ARBA" id="ARBA00038359"/>
    </source>
</evidence>
<feature type="region of interest" description="Disordered" evidence="6">
    <location>
        <begin position="348"/>
        <end position="369"/>
    </location>
</feature>
<dbReference type="InterPro" id="IPR052337">
    <property type="entry name" value="SAT4-like"/>
</dbReference>
<feature type="transmembrane region" description="Helical" evidence="7">
    <location>
        <begin position="169"/>
        <end position="191"/>
    </location>
</feature>
<evidence type="ECO:0000256" key="7">
    <source>
        <dbReference type="SAM" id="Phobius"/>
    </source>
</evidence>
<reference evidence="9" key="1">
    <citation type="journal article" date="2021" name="IMA Fungus">
        <title>Genomic characterization of three marine fungi, including Emericellopsis atlantica sp. nov. with signatures of a generalist lifestyle and marine biomass degradation.</title>
        <authorList>
            <person name="Hagestad O.C."/>
            <person name="Hou L."/>
            <person name="Andersen J.H."/>
            <person name="Hansen E.H."/>
            <person name="Altermark B."/>
            <person name="Li C."/>
            <person name="Kuhnert E."/>
            <person name="Cox R.J."/>
            <person name="Crous P.W."/>
            <person name="Spatafora J.W."/>
            <person name="Lail K."/>
            <person name="Amirebrahimi M."/>
            <person name="Lipzen A."/>
            <person name="Pangilinan J."/>
            <person name="Andreopoulos W."/>
            <person name="Hayes R.D."/>
            <person name="Ng V."/>
            <person name="Grigoriev I.V."/>
            <person name="Jackson S.A."/>
            <person name="Sutton T.D.S."/>
            <person name="Dobson A.D.W."/>
            <person name="Rama T."/>
        </authorList>
    </citation>
    <scope>NUCLEOTIDE SEQUENCE</scope>
    <source>
        <strain evidence="9">TRa3180A</strain>
    </source>
</reference>
<gene>
    <name evidence="9" type="ORF">BJ878DRAFT_230803</name>
</gene>
<evidence type="ECO:0000256" key="4">
    <source>
        <dbReference type="ARBA" id="ARBA00023136"/>
    </source>
</evidence>
<feature type="transmembrane region" description="Helical" evidence="7">
    <location>
        <begin position="18"/>
        <end position="36"/>
    </location>
</feature>
<keyword evidence="10" id="KW-1185">Reference proteome</keyword>
<dbReference type="PANTHER" id="PTHR33048:SF55">
    <property type="entry name" value="INTEGRAL MEMBRANE PROTEIN"/>
    <property type="match status" value="1"/>
</dbReference>
<evidence type="ECO:0000256" key="2">
    <source>
        <dbReference type="ARBA" id="ARBA00022692"/>
    </source>
</evidence>
<dbReference type="PANTHER" id="PTHR33048">
    <property type="entry name" value="PTH11-LIKE INTEGRAL MEMBRANE PROTEIN (AFU_ORTHOLOGUE AFUA_5G11245)"/>
    <property type="match status" value="1"/>
</dbReference>
<keyword evidence="2 7" id="KW-0812">Transmembrane</keyword>
<evidence type="ECO:0000256" key="3">
    <source>
        <dbReference type="ARBA" id="ARBA00022989"/>
    </source>
</evidence>
<evidence type="ECO:0000256" key="6">
    <source>
        <dbReference type="SAM" id="MobiDB-lite"/>
    </source>
</evidence>
<protein>
    <recommendedName>
        <fullName evidence="8">Rhodopsin domain-containing protein</fullName>
    </recommendedName>
</protein>
<comment type="subcellular location">
    <subcellularLocation>
        <location evidence="1">Membrane</location>
        <topology evidence="1">Multi-pass membrane protein</topology>
    </subcellularLocation>
</comment>